<dbReference type="NCBIfam" id="NF041110">
    <property type="entry name" value="HPE1_fam_CxxC"/>
    <property type="match status" value="1"/>
</dbReference>
<evidence type="ECO:0000313" key="1">
    <source>
        <dbReference type="EMBL" id="THF51072.1"/>
    </source>
</evidence>
<keyword evidence="2" id="KW-1185">Reference proteome</keyword>
<accession>A0A4S3ZYR0</accession>
<reference evidence="1 2" key="1">
    <citation type="submission" date="2019-04" db="EMBL/GenBank/DDBJ databases">
        <title>Rhizobium terrae sp. nov., isolated from a paddy soil.</title>
        <authorList>
            <person name="Lin S.-Y."/>
            <person name="Hameed A."/>
            <person name="Huang H.-I."/>
            <person name="Young C.-C."/>
        </authorList>
    </citation>
    <scope>NUCLEOTIDE SEQUENCE [LARGE SCALE GENOMIC DNA]</scope>
    <source>
        <strain evidence="1 2">CC-HIH110</strain>
    </source>
</reference>
<proteinExistence type="predicted"/>
<name>A0A4S3ZYR0_9HYPH</name>
<dbReference type="Proteomes" id="UP000310754">
    <property type="component" value="Unassembled WGS sequence"/>
</dbReference>
<dbReference type="InterPro" id="IPR049748">
    <property type="entry name" value="HPE1-like_N_CxxC"/>
</dbReference>
<sequence length="135" mass="13894">MAALVTVGSSLGFSVQAQASSIQSVSIGTGPTPSVLDVSCATCPPLPATKDSSGPKLKPGTQTIKIRTVDGQKELVRTEAWLGGSPVVFVNKQAGWLDNGSRLAGMPSDGIDKSTETGAVHSKTFADDTIPLRLK</sequence>
<comment type="caution">
    <text evidence="1">The sequence shown here is derived from an EMBL/GenBank/DDBJ whole genome shotgun (WGS) entry which is preliminary data.</text>
</comment>
<dbReference type="AlphaFoldDB" id="A0A4S3ZYR0"/>
<gene>
    <name evidence="1" type="ORF">E6C51_08925</name>
</gene>
<organism evidence="1 2">
    <name type="scientific">Allorhizobium terrae</name>
    <dbReference type="NCBI Taxonomy" id="1848972"/>
    <lineage>
        <taxon>Bacteria</taxon>
        <taxon>Pseudomonadati</taxon>
        <taxon>Pseudomonadota</taxon>
        <taxon>Alphaproteobacteria</taxon>
        <taxon>Hyphomicrobiales</taxon>
        <taxon>Rhizobiaceae</taxon>
        <taxon>Rhizobium/Agrobacterium group</taxon>
        <taxon>Allorhizobium</taxon>
    </lineage>
</organism>
<evidence type="ECO:0000313" key="2">
    <source>
        <dbReference type="Proteomes" id="UP000310754"/>
    </source>
</evidence>
<protein>
    <submittedName>
        <fullName evidence="1">Uncharacterized protein</fullName>
    </submittedName>
</protein>
<dbReference type="EMBL" id="SSOA01000003">
    <property type="protein sequence ID" value="THF51072.1"/>
    <property type="molecule type" value="Genomic_DNA"/>
</dbReference>